<feature type="region of interest" description="Disordered" evidence="2">
    <location>
        <begin position="221"/>
        <end position="583"/>
    </location>
</feature>
<feature type="compositionally biased region" description="Basic and acidic residues" evidence="2">
    <location>
        <begin position="528"/>
        <end position="538"/>
    </location>
</feature>
<organism evidence="3 4">
    <name type="scientific">Ramalina farinacea</name>
    <dbReference type="NCBI Taxonomy" id="258253"/>
    <lineage>
        <taxon>Eukaryota</taxon>
        <taxon>Fungi</taxon>
        <taxon>Dikarya</taxon>
        <taxon>Ascomycota</taxon>
        <taxon>Pezizomycotina</taxon>
        <taxon>Lecanoromycetes</taxon>
        <taxon>OSLEUM clade</taxon>
        <taxon>Lecanoromycetidae</taxon>
        <taxon>Lecanorales</taxon>
        <taxon>Lecanorineae</taxon>
        <taxon>Ramalinaceae</taxon>
        <taxon>Ramalina</taxon>
    </lineage>
</organism>
<evidence type="ECO:0000256" key="2">
    <source>
        <dbReference type="SAM" id="MobiDB-lite"/>
    </source>
</evidence>
<feature type="compositionally biased region" description="Polar residues" evidence="2">
    <location>
        <begin position="344"/>
        <end position="360"/>
    </location>
</feature>
<evidence type="ECO:0000313" key="3">
    <source>
        <dbReference type="EMBL" id="MDI1490721.1"/>
    </source>
</evidence>
<feature type="coiled-coil region" evidence="1">
    <location>
        <begin position="172"/>
        <end position="199"/>
    </location>
</feature>
<name>A0AA43QT47_9LECA</name>
<feature type="compositionally biased region" description="Polar residues" evidence="2">
    <location>
        <begin position="641"/>
        <end position="655"/>
    </location>
</feature>
<feature type="compositionally biased region" description="Basic and acidic residues" evidence="2">
    <location>
        <begin position="477"/>
        <end position="490"/>
    </location>
</feature>
<comment type="caution">
    <text evidence="3">The sequence shown here is derived from an EMBL/GenBank/DDBJ whole genome shotgun (WGS) entry which is preliminary data.</text>
</comment>
<gene>
    <name evidence="3" type="ORF">OHK93_001925</name>
</gene>
<feature type="compositionally biased region" description="Basic and acidic residues" evidence="2">
    <location>
        <begin position="53"/>
        <end position="66"/>
    </location>
</feature>
<accession>A0AA43QT47</accession>
<sequence length="812" mass="89859">MQVLPASQMSMGMPPSPTLTNPDMILPFDNHSSADSSPSTPRRPQQPPSPPMVEERHARSGSNEHRNRLKGSGQSLSPFRNGLLSHGDGQARARSNSDRGRIKFENSKLSYVPNGDGFKGAAPSLKEQQSGSSLDRLAESPEEVEDPIQDMYRTPSVLDEDENDPDSHAAMTRRAEEILANAKKRLNNMEGNLNRARTTLASRPSSSMSSVVDREPVSLYSLQKERRANGGFSPLKHRQASSSLKEDHQGHSRVFSETAVPSSLQTSGQEGQLEGDSGGRDRSSEPARNWFWNGLNRSTSLADRNKKGLQPLNEDGPAPNTFARQGIEEEEEDAEDVTMGMNEPKSSQNVAATSHSNSAQKAGLSRARSTNQMRDLRDQVSDLKGKISTLKQRAREDSMRRRSLQSLRTPSPLNNADQDYSKVPLAEVPNRGTGLSPLVAIEQEPQAGQAAVQESDRDPAVAPEARLPLQGGQKPLGTDHDSGVDVHDSPTQKQEVVAISEISREPGSPPPYELIERSAFSQDSSQEDSPKDSDEEPRTTSQHGKSQDVEKNMDIEPAADEVEDSLYDAQDYHETIGERHEDREDAFDYEHFFLHSSMGHYGRQRGSTHSSNYSQETERPSTMVLGDSPEKEESPGRHMRNNSYDSVSSRATFATATEGDRNEEDAEWTPRQTMAGTWLVDPPVEQQVNGHHHIRSPSQKADEFKRERSTKKHRREHSVTENGVTAPATDMPDLLTYLALVASKETGEVVEEFRISDSDKELANRVIKSLAKVCRELTALDGEGGKYEARVCRRKLDTARRYLDGEVNGEAF</sequence>
<keyword evidence="1" id="KW-0175">Coiled coil</keyword>
<proteinExistence type="predicted"/>
<feature type="compositionally biased region" description="Polar residues" evidence="2">
    <location>
        <begin position="259"/>
        <end position="270"/>
    </location>
</feature>
<feature type="region of interest" description="Disordered" evidence="2">
    <location>
        <begin position="689"/>
        <end position="727"/>
    </location>
</feature>
<dbReference type="EMBL" id="JAPUFD010000012">
    <property type="protein sequence ID" value="MDI1490721.1"/>
    <property type="molecule type" value="Genomic_DNA"/>
</dbReference>
<keyword evidence="4" id="KW-1185">Reference proteome</keyword>
<feature type="compositionally biased region" description="Basic and acidic residues" evidence="2">
    <location>
        <begin position="545"/>
        <end position="554"/>
    </location>
</feature>
<feature type="compositionally biased region" description="Basic and acidic residues" evidence="2">
    <location>
        <begin position="89"/>
        <end position="106"/>
    </location>
</feature>
<feature type="compositionally biased region" description="Acidic residues" evidence="2">
    <location>
        <begin position="557"/>
        <end position="566"/>
    </location>
</feature>
<reference evidence="3" key="1">
    <citation type="journal article" date="2023" name="Genome Biol. Evol.">
        <title>First Whole Genome Sequence and Flow Cytometry Genome Size Data for the Lichen-Forming Fungus Ramalina farinacea (Ascomycota).</title>
        <authorList>
            <person name="Llewellyn T."/>
            <person name="Mian S."/>
            <person name="Hill R."/>
            <person name="Leitch I.J."/>
            <person name="Gaya E."/>
        </authorList>
    </citation>
    <scope>NUCLEOTIDE SEQUENCE</scope>
    <source>
        <strain evidence="3">LIQ254RAFAR</strain>
    </source>
</reference>
<feature type="compositionally biased region" description="Basic and acidic residues" evidence="2">
    <location>
        <begin position="570"/>
        <end position="583"/>
    </location>
</feature>
<feature type="region of interest" description="Disordered" evidence="2">
    <location>
        <begin position="1"/>
        <end position="169"/>
    </location>
</feature>
<feature type="region of interest" description="Disordered" evidence="2">
    <location>
        <begin position="599"/>
        <end position="671"/>
    </location>
</feature>
<feature type="compositionally biased region" description="Polar residues" evidence="2">
    <location>
        <begin position="404"/>
        <end position="418"/>
    </location>
</feature>
<feature type="compositionally biased region" description="Basic and acidic residues" evidence="2">
    <location>
        <begin position="374"/>
        <end position="385"/>
    </location>
</feature>
<feature type="compositionally biased region" description="Polar residues" evidence="2">
    <location>
        <begin position="1"/>
        <end position="10"/>
    </location>
</feature>
<evidence type="ECO:0000256" key="1">
    <source>
        <dbReference type="SAM" id="Coils"/>
    </source>
</evidence>
<dbReference type="AlphaFoldDB" id="A0AA43QT47"/>
<feature type="compositionally biased region" description="Polar residues" evidence="2">
    <location>
        <begin position="605"/>
        <end position="615"/>
    </location>
</feature>
<evidence type="ECO:0000313" key="4">
    <source>
        <dbReference type="Proteomes" id="UP001161017"/>
    </source>
</evidence>
<protein>
    <submittedName>
        <fullName evidence="3">Uncharacterized protein</fullName>
    </submittedName>
</protein>
<dbReference type="Proteomes" id="UP001161017">
    <property type="component" value="Unassembled WGS sequence"/>
</dbReference>